<keyword evidence="13" id="KW-1185">Reference proteome</keyword>
<organism evidence="12 13">
    <name type="scientific">Gymnopus androsaceus JB14</name>
    <dbReference type="NCBI Taxonomy" id="1447944"/>
    <lineage>
        <taxon>Eukaryota</taxon>
        <taxon>Fungi</taxon>
        <taxon>Dikarya</taxon>
        <taxon>Basidiomycota</taxon>
        <taxon>Agaricomycotina</taxon>
        <taxon>Agaricomycetes</taxon>
        <taxon>Agaricomycetidae</taxon>
        <taxon>Agaricales</taxon>
        <taxon>Marasmiineae</taxon>
        <taxon>Omphalotaceae</taxon>
        <taxon>Gymnopus</taxon>
    </lineage>
</organism>
<evidence type="ECO:0000313" key="13">
    <source>
        <dbReference type="Proteomes" id="UP000799118"/>
    </source>
</evidence>
<name>A0A6A4GLF9_9AGAR</name>
<protein>
    <recommendedName>
        <fullName evidence="14">Cytochrome P450</fullName>
    </recommendedName>
</protein>
<dbReference type="InterPro" id="IPR001128">
    <property type="entry name" value="Cyt_P450"/>
</dbReference>
<dbReference type="EMBL" id="ML769864">
    <property type="protein sequence ID" value="KAE9386599.1"/>
    <property type="molecule type" value="Genomic_DNA"/>
</dbReference>
<keyword evidence="11" id="KW-0472">Membrane</keyword>
<keyword evidence="6" id="KW-0479">Metal-binding</keyword>
<evidence type="ECO:0000256" key="1">
    <source>
        <dbReference type="ARBA" id="ARBA00001971"/>
    </source>
</evidence>
<evidence type="ECO:0000256" key="5">
    <source>
        <dbReference type="ARBA" id="ARBA00022692"/>
    </source>
</evidence>
<evidence type="ECO:0000256" key="4">
    <source>
        <dbReference type="ARBA" id="ARBA00022617"/>
    </source>
</evidence>
<dbReference type="Pfam" id="PF00067">
    <property type="entry name" value="p450"/>
    <property type="match status" value="1"/>
</dbReference>
<dbReference type="OrthoDB" id="2789670at2759"/>
<evidence type="ECO:0000313" key="12">
    <source>
        <dbReference type="EMBL" id="KAE9386599.1"/>
    </source>
</evidence>
<evidence type="ECO:0000256" key="2">
    <source>
        <dbReference type="ARBA" id="ARBA00004167"/>
    </source>
</evidence>
<evidence type="ECO:0000256" key="6">
    <source>
        <dbReference type="ARBA" id="ARBA00022723"/>
    </source>
</evidence>
<dbReference type="PANTHER" id="PTHR46300">
    <property type="entry name" value="P450, PUTATIVE (EUROFUNG)-RELATED-RELATED"/>
    <property type="match status" value="1"/>
</dbReference>
<dbReference type="InterPro" id="IPR036396">
    <property type="entry name" value="Cyt_P450_sf"/>
</dbReference>
<dbReference type="PANTHER" id="PTHR46300:SF2">
    <property type="entry name" value="CYTOCHROME P450 MONOOXYGENASE ALNH-RELATED"/>
    <property type="match status" value="1"/>
</dbReference>
<evidence type="ECO:0000256" key="11">
    <source>
        <dbReference type="ARBA" id="ARBA00023136"/>
    </source>
</evidence>
<evidence type="ECO:0000256" key="3">
    <source>
        <dbReference type="ARBA" id="ARBA00010617"/>
    </source>
</evidence>
<reference evidence="12" key="1">
    <citation type="journal article" date="2019" name="Environ. Microbiol.">
        <title>Fungal ecological strategies reflected in gene transcription - a case study of two litter decomposers.</title>
        <authorList>
            <person name="Barbi F."/>
            <person name="Kohler A."/>
            <person name="Barry K."/>
            <person name="Baskaran P."/>
            <person name="Daum C."/>
            <person name="Fauchery L."/>
            <person name="Ihrmark K."/>
            <person name="Kuo A."/>
            <person name="LaButti K."/>
            <person name="Lipzen A."/>
            <person name="Morin E."/>
            <person name="Grigoriev I.V."/>
            <person name="Henrissat B."/>
            <person name="Lindahl B."/>
            <person name="Martin F."/>
        </authorList>
    </citation>
    <scope>NUCLEOTIDE SEQUENCE</scope>
    <source>
        <strain evidence="12">JB14</strain>
    </source>
</reference>
<comment type="similarity">
    <text evidence="3">Belongs to the cytochrome P450 family.</text>
</comment>
<dbReference type="GO" id="GO:0005506">
    <property type="term" value="F:iron ion binding"/>
    <property type="evidence" value="ECO:0007669"/>
    <property type="project" value="InterPro"/>
</dbReference>
<dbReference type="GO" id="GO:0020037">
    <property type="term" value="F:heme binding"/>
    <property type="evidence" value="ECO:0007669"/>
    <property type="project" value="InterPro"/>
</dbReference>
<sequence>FIIDMLMNPEVQPKAHRKLKKVLGPGDLPSFSNEPTLPYITAVVREVMRYNPVVPLGM</sequence>
<evidence type="ECO:0008006" key="14">
    <source>
        <dbReference type="Google" id="ProtNLM"/>
    </source>
</evidence>
<dbReference type="AlphaFoldDB" id="A0A6A4GLF9"/>
<dbReference type="GO" id="GO:0016020">
    <property type="term" value="C:membrane"/>
    <property type="evidence" value="ECO:0007669"/>
    <property type="project" value="UniProtKB-SubCell"/>
</dbReference>
<comment type="subcellular location">
    <subcellularLocation>
        <location evidence="2">Membrane</location>
        <topology evidence="2">Single-pass membrane protein</topology>
    </subcellularLocation>
</comment>
<keyword evidence="5" id="KW-0812">Transmembrane</keyword>
<evidence type="ECO:0000256" key="7">
    <source>
        <dbReference type="ARBA" id="ARBA00022989"/>
    </source>
</evidence>
<dbReference type="Gene3D" id="1.10.630.10">
    <property type="entry name" value="Cytochrome P450"/>
    <property type="match status" value="1"/>
</dbReference>
<keyword evidence="4" id="KW-0349">Heme</keyword>
<keyword evidence="7" id="KW-1133">Transmembrane helix</keyword>
<evidence type="ECO:0000256" key="8">
    <source>
        <dbReference type="ARBA" id="ARBA00023002"/>
    </source>
</evidence>
<evidence type="ECO:0000256" key="9">
    <source>
        <dbReference type="ARBA" id="ARBA00023004"/>
    </source>
</evidence>
<keyword evidence="10" id="KW-0503">Monooxygenase</keyword>
<dbReference type="SUPFAM" id="SSF48264">
    <property type="entry name" value="Cytochrome P450"/>
    <property type="match status" value="1"/>
</dbReference>
<evidence type="ECO:0000256" key="10">
    <source>
        <dbReference type="ARBA" id="ARBA00023033"/>
    </source>
</evidence>
<accession>A0A6A4GLF9</accession>
<gene>
    <name evidence="12" type="ORF">BT96DRAFT_748044</name>
</gene>
<feature type="non-terminal residue" evidence="12">
    <location>
        <position position="58"/>
    </location>
</feature>
<dbReference type="GO" id="GO:0016705">
    <property type="term" value="F:oxidoreductase activity, acting on paired donors, with incorporation or reduction of molecular oxygen"/>
    <property type="evidence" value="ECO:0007669"/>
    <property type="project" value="InterPro"/>
</dbReference>
<dbReference type="GO" id="GO:0004497">
    <property type="term" value="F:monooxygenase activity"/>
    <property type="evidence" value="ECO:0007669"/>
    <property type="project" value="UniProtKB-KW"/>
</dbReference>
<dbReference type="InterPro" id="IPR050364">
    <property type="entry name" value="Cytochrome_P450_fung"/>
</dbReference>
<dbReference type="Proteomes" id="UP000799118">
    <property type="component" value="Unassembled WGS sequence"/>
</dbReference>
<feature type="non-terminal residue" evidence="12">
    <location>
        <position position="1"/>
    </location>
</feature>
<keyword evidence="8" id="KW-0560">Oxidoreductase</keyword>
<proteinExistence type="inferred from homology"/>
<keyword evidence="9" id="KW-0408">Iron</keyword>
<comment type="cofactor">
    <cofactor evidence="1">
        <name>heme</name>
        <dbReference type="ChEBI" id="CHEBI:30413"/>
    </cofactor>
</comment>